<feature type="compositionally biased region" description="Polar residues" evidence="1">
    <location>
        <begin position="49"/>
        <end position="78"/>
    </location>
</feature>
<keyword evidence="3" id="KW-1185">Reference proteome</keyword>
<feature type="compositionally biased region" description="Polar residues" evidence="1">
    <location>
        <begin position="107"/>
        <end position="119"/>
    </location>
</feature>
<feature type="region of interest" description="Disordered" evidence="1">
    <location>
        <begin position="31"/>
        <end position="134"/>
    </location>
</feature>
<protein>
    <submittedName>
        <fullName evidence="2">Uncharacterized protein</fullName>
    </submittedName>
</protein>
<gene>
    <name evidence="2" type="ORF">AVEN_84209_1</name>
</gene>
<accession>A0A4Y2L1U8</accession>
<sequence length="375" mass="40942">MAGSNETRFMATNVSVNLSDISLESTILEESAISQEDPQNVAIGDKTLTYPSNVSAGVQNLESSSGSGPTNGETSQEADSSDVGMRGGLTKGTEVRTENEEGMQRAQDVSSESTPSGQTALCGVEEEKAEESGKEALDQIARNGLTNLLTKSAHFMAQTLLDEEESGKILGFISEAFDIGRRLRPRRSRSKKTAPHVEGGKQRTKSQTDQRPKGPRSKSRTKSKVPSPPTSEEKASGPVLPKSKARKRIVVDKEYYTPFGLGQISPTRRCLFSAWCTYSHWWVLNRRGPLLRCRGKAQRSAHRLLFRRIINSLRGRALSLLWGHRSLGRLAFGGLCPLSGSGLGVGPLRMDYRTISKADGLVSKCPRRPNLPKMV</sequence>
<evidence type="ECO:0000313" key="2">
    <source>
        <dbReference type="EMBL" id="GBN08379.1"/>
    </source>
</evidence>
<evidence type="ECO:0000256" key="1">
    <source>
        <dbReference type="SAM" id="MobiDB-lite"/>
    </source>
</evidence>
<dbReference type="AlphaFoldDB" id="A0A4Y2L1U8"/>
<proteinExistence type="predicted"/>
<organism evidence="2 3">
    <name type="scientific">Araneus ventricosus</name>
    <name type="common">Orbweaver spider</name>
    <name type="synonym">Epeira ventricosa</name>
    <dbReference type="NCBI Taxonomy" id="182803"/>
    <lineage>
        <taxon>Eukaryota</taxon>
        <taxon>Metazoa</taxon>
        <taxon>Ecdysozoa</taxon>
        <taxon>Arthropoda</taxon>
        <taxon>Chelicerata</taxon>
        <taxon>Arachnida</taxon>
        <taxon>Araneae</taxon>
        <taxon>Araneomorphae</taxon>
        <taxon>Entelegynae</taxon>
        <taxon>Araneoidea</taxon>
        <taxon>Araneidae</taxon>
        <taxon>Araneus</taxon>
    </lineage>
</organism>
<dbReference type="EMBL" id="BGPR01005260">
    <property type="protein sequence ID" value="GBN08379.1"/>
    <property type="molecule type" value="Genomic_DNA"/>
</dbReference>
<feature type="compositionally biased region" description="Basic and acidic residues" evidence="1">
    <location>
        <begin position="198"/>
        <end position="212"/>
    </location>
</feature>
<feature type="compositionally biased region" description="Basic residues" evidence="1">
    <location>
        <begin position="183"/>
        <end position="194"/>
    </location>
</feature>
<reference evidence="2 3" key="1">
    <citation type="journal article" date="2019" name="Sci. Rep.">
        <title>Orb-weaving spider Araneus ventricosus genome elucidates the spidroin gene catalogue.</title>
        <authorList>
            <person name="Kono N."/>
            <person name="Nakamura H."/>
            <person name="Ohtoshi R."/>
            <person name="Moran D.A.P."/>
            <person name="Shinohara A."/>
            <person name="Yoshida Y."/>
            <person name="Fujiwara M."/>
            <person name="Mori M."/>
            <person name="Tomita M."/>
            <person name="Arakawa K."/>
        </authorList>
    </citation>
    <scope>NUCLEOTIDE SEQUENCE [LARGE SCALE GENOMIC DNA]</scope>
</reference>
<feature type="compositionally biased region" description="Basic residues" evidence="1">
    <location>
        <begin position="213"/>
        <end position="223"/>
    </location>
</feature>
<feature type="region of interest" description="Disordered" evidence="1">
    <location>
        <begin position="183"/>
        <end position="241"/>
    </location>
</feature>
<feature type="compositionally biased region" description="Basic and acidic residues" evidence="1">
    <location>
        <begin position="93"/>
        <end position="103"/>
    </location>
</feature>
<dbReference type="Proteomes" id="UP000499080">
    <property type="component" value="Unassembled WGS sequence"/>
</dbReference>
<comment type="caution">
    <text evidence="2">The sequence shown here is derived from an EMBL/GenBank/DDBJ whole genome shotgun (WGS) entry which is preliminary data.</text>
</comment>
<name>A0A4Y2L1U8_ARAVE</name>
<evidence type="ECO:0000313" key="3">
    <source>
        <dbReference type="Proteomes" id="UP000499080"/>
    </source>
</evidence>